<protein>
    <submittedName>
        <fullName evidence="4">HTH psq-type domain-containing protein</fullName>
    </submittedName>
</protein>
<dbReference type="Proteomes" id="UP000887574">
    <property type="component" value="Unplaced"/>
</dbReference>
<organism evidence="3 4">
    <name type="scientific">Ditylenchus dipsaci</name>
    <dbReference type="NCBI Taxonomy" id="166011"/>
    <lineage>
        <taxon>Eukaryota</taxon>
        <taxon>Metazoa</taxon>
        <taxon>Ecdysozoa</taxon>
        <taxon>Nematoda</taxon>
        <taxon>Chromadorea</taxon>
        <taxon>Rhabditida</taxon>
        <taxon>Tylenchina</taxon>
        <taxon>Tylenchomorpha</taxon>
        <taxon>Sphaerularioidea</taxon>
        <taxon>Anguinidae</taxon>
        <taxon>Anguininae</taxon>
        <taxon>Ditylenchus</taxon>
    </lineage>
</organism>
<dbReference type="InterPro" id="IPR007889">
    <property type="entry name" value="HTH_Psq"/>
</dbReference>
<evidence type="ECO:0000259" key="2">
    <source>
        <dbReference type="Pfam" id="PF04218"/>
    </source>
</evidence>
<name>A0A915D173_9BILA</name>
<evidence type="ECO:0000256" key="1">
    <source>
        <dbReference type="ARBA" id="ARBA00004123"/>
    </source>
</evidence>
<comment type="subcellular location">
    <subcellularLocation>
        <location evidence="1">Nucleus</location>
    </subcellularLocation>
</comment>
<dbReference type="InterPro" id="IPR009057">
    <property type="entry name" value="Homeodomain-like_sf"/>
</dbReference>
<dbReference type="Gene3D" id="1.10.10.60">
    <property type="entry name" value="Homeodomain-like"/>
    <property type="match status" value="1"/>
</dbReference>
<proteinExistence type="predicted"/>
<dbReference type="Pfam" id="PF04218">
    <property type="entry name" value="CENP-B_N"/>
    <property type="match status" value="1"/>
</dbReference>
<dbReference type="WBParaSite" id="jg14753">
    <property type="protein sequence ID" value="jg14753"/>
    <property type="gene ID" value="jg14753"/>
</dbReference>
<accession>A0A915D173</accession>
<evidence type="ECO:0000313" key="4">
    <source>
        <dbReference type="WBParaSite" id="jg14753"/>
    </source>
</evidence>
<reference evidence="4" key="1">
    <citation type="submission" date="2022-11" db="UniProtKB">
        <authorList>
            <consortium name="WormBaseParasite"/>
        </authorList>
    </citation>
    <scope>IDENTIFICATION</scope>
</reference>
<dbReference type="GO" id="GO:0005634">
    <property type="term" value="C:nucleus"/>
    <property type="evidence" value="ECO:0007669"/>
    <property type="project" value="UniProtKB-SubCell"/>
</dbReference>
<dbReference type="AlphaFoldDB" id="A0A915D173"/>
<sequence>MSTPSKKRRVIPLQDKKRIIARVDEKKSYAEIGTEFGGLSKSTISTILKERKAVLSANEEGRNAKRARMKTAAHDDLEESVLQWLKDARSENIPVNGPLLTRYMETHDVDPAMLRKCDELDEFLAKERIKKMKQNQITNYFCPAD</sequence>
<dbReference type="GO" id="GO:0003677">
    <property type="term" value="F:DNA binding"/>
    <property type="evidence" value="ECO:0007669"/>
    <property type="project" value="InterPro"/>
</dbReference>
<feature type="domain" description="HTH psq-type" evidence="2">
    <location>
        <begin position="6"/>
        <end position="55"/>
    </location>
</feature>
<dbReference type="SUPFAM" id="SSF46689">
    <property type="entry name" value="Homeodomain-like"/>
    <property type="match status" value="1"/>
</dbReference>
<keyword evidence="3" id="KW-1185">Reference proteome</keyword>
<evidence type="ECO:0000313" key="3">
    <source>
        <dbReference type="Proteomes" id="UP000887574"/>
    </source>
</evidence>